<protein>
    <submittedName>
        <fullName evidence="1">Uncharacterized protein</fullName>
    </submittedName>
</protein>
<reference evidence="2" key="2">
    <citation type="journal article" date="2011" name="Proc. Natl. Acad. Sci. U.S.A.">
        <title>Obligate biotrophy features unraveled by the genomic analysis of rust fungi.</title>
        <authorList>
            <person name="Duplessis S."/>
            <person name="Cuomo C.A."/>
            <person name="Lin Y.-C."/>
            <person name="Aerts A."/>
            <person name="Tisserant E."/>
            <person name="Veneault-Fourrey C."/>
            <person name="Joly D.L."/>
            <person name="Hacquard S."/>
            <person name="Amselem J."/>
            <person name="Cantarel B.L."/>
            <person name="Chiu R."/>
            <person name="Coutinho P.M."/>
            <person name="Feau N."/>
            <person name="Field M."/>
            <person name="Frey P."/>
            <person name="Gelhaye E."/>
            <person name="Goldberg J."/>
            <person name="Grabherr M.G."/>
            <person name="Kodira C.D."/>
            <person name="Kohler A."/>
            <person name="Kuees U."/>
            <person name="Lindquist E.A."/>
            <person name="Lucas S.M."/>
            <person name="Mago R."/>
            <person name="Mauceli E."/>
            <person name="Morin E."/>
            <person name="Murat C."/>
            <person name="Pangilinan J.L."/>
            <person name="Park R."/>
            <person name="Pearson M."/>
            <person name="Quesneville H."/>
            <person name="Rouhier N."/>
            <person name="Sakthikumar S."/>
            <person name="Salamov A.A."/>
            <person name="Schmutz J."/>
            <person name="Selles B."/>
            <person name="Shapiro H."/>
            <person name="Tanguay P."/>
            <person name="Tuskan G.A."/>
            <person name="Henrissat B."/>
            <person name="Van de Peer Y."/>
            <person name="Rouze P."/>
            <person name="Ellis J.G."/>
            <person name="Dodds P.N."/>
            <person name="Schein J.E."/>
            <person name="Zhong S."/>
            <person name="Hamelin R.C."/>
            <person name="Grigoriev I.V."/>
            <person name="Szabo L.J."/>
            <person name="Martin F."/>
        </authorList>
    </citation>
    <scope>NUCLEOTIDE SEQUENCE [LARGE SCALE GENOMIC DNA]</scope>
    <source>
        <strain evidence="2">CRL 75-36-700-3 / race SCCL</strain>
    </source>
</reference>
<dbReference type="EMBL" id="DS178288">
    <property type="protein sequence ID" value="EFP83897.1"/>
    <property type="molecule type" value="Genomic_DNA"/>
</dbReference>
<accession>E3KHX2</accession>
<dbReference type="GeneID" id="10532587"/>
<proteinExistence type="predicted"/>
<gene>
    <name evidence="1" type="ORF">PGTG_09610</name>
</gene>
<dbReference type="InParanoid" id="E3KHX2"/>
<dbReference type="KEGG" id="pgr:PGTG_09610"/>
<dbReference type="RefSeq" id="XP_003328316.1">
    <property type="nucleotide sequence ID" value="XM_003328268.1"/>
</dbReference>
<dbReference type="VEuPathDB" id="FungiDB:PGTG_09610"/>
<organism evidence="1 2">
    <name type="scientific">Puccinia graminis f. sp. tritici (strain CRL 75-36-700-3 / race SCCL)</name>
    <name type="common">Black stem rust fungus</name>
    <dbReference type="NCBI Taxonomy" id="418459"/>
    <lineage>
        <taxon>Eukaryota</taxon>
        <taxon>Fungi</taxon>
        <taxon>Dikarya</taxon>
        <taxon>Basidiomycota</taxon>
        <taxon>Pucciniomycotina</taxon>
        <taxon>Pucciniomycetes</taxon>
        <taxon>Pucciniales</taxon>
        <taxon>Pucciniaceae</taxon>
        <taxon>Puccinia</taxon>
    </lineage>
</organism>
<dbReference type="Proteomes" id="UP000008783">
    <property type="component" value="Unassembled WGS sequence"/>
</dbReference>
<reference key="1">
    <citation type="submission" date="2007-01" db="EMBL/GenBank/DDBJ databases">
        <title>The Genome Sequence of Puccinia graminis f. sp. tritici Strain CRL 75-36-700-3.</title>
        <authorList>
            <consortium name="The Broad Institute Genome Sequencing Platform"/>
            <person name="Birren B."/>
            <person name="Lander E."/>
            <person name="Galagan J."/>
            <person name="Nusbaum C."/>
            <person name="Devon K."/>
            <person name="Cuomo C."/>
            <person name="Jaffe D."/>
            <person name="Butler J."/>
            <person name="Alvarez P."/>
            <person name="Gnerre S."/>
            <person name="Grabherr M."/>
            <person name="Mauceli E."/>
            <person name="Brockman W."/>
            <person name="Young S."/>
            <person name="LaButti K."/>
            <person name="Sykes S."/>
            <person name="DeCaprio D."/>
            <person name="Crawford M."/>
            <person name="Koehrsen M."/>
            <person name="Engels R."/>
            <person name="Montgomery P."/>
            <person name="Pearson M."/>
            <person name="Howarth C."/>
            <person name="Larson L."/>
            <person name="White J."/>
            <person name="Zeng Q."/>
            <person name="Kodira C."/>
            <person name="Yandava C."/>
            <person name="Alvarado L."/>
            <person name="O'Leary S."/>
            <person name="Szabo L."/>
            <person name="Dean R."/>
            <person name="Schein J."/>
        </authorList>
    </citation>
    <scope>NUCLEOTIDE SEQUENCE</scope>
    <source>
        <strain>CRL 75-36-700-3</strain>
    </source>
</reference>
<evidence type="ECO:0000313" key="1">
    <source>
        <dbReference type="EMBL" id="EFP83897.1"/>
    </source>
</evidence>
<evidence type="ECO:0000313" key="2">
    <source>
        <dbReference type="Proteomes" id="UP000008783"/>
    </source>
</evidence>
<dbReference type="AlphaFoldDB" id="E3KHX2"/>
<keyword evidence="2" id="KW-1185">Reference proteome</keyword>
<name>E3KHX2_PUCGT</name>
<sequence length="119" mass="13670">MLGWLVIKGSLVIPPISRVSTSFILQGERCRFFISEVKSSKSLHWKYNFFKRFNIHFGKVYLVPLGCYNRLGLLCHQELMGKGHTIAKGASGNKPHLDTYKVEGLAPYNYKGQQWNELH</sequence>
<dbReference type="HOGENOM" id="CLU_2062635_0_0_1"/>